<evidence type="ECO:0000313" key="2">
    <source>
        <dbReference type="EMBL" id="AXK43972.1"/>
    </source>
</evidence>
<name>A0A345YJ70_9SPHN</name>
<dbReference type="EMBL" id="CP031358">
    <property type="protein sequence ID" value="AXK43972.1"/>
    <property type="molecule type" value="Genomic_DNA"/>
</dbReference>
<feature type="region of interest" description="Disordered" evidence="1">
    <location>
        <begin position="684"/>
        <end position="703"/>
    </location>
</feature>
<evidence type="ECO:0000313" key="3">
    <source>
        <dbReference type="Proteomes" id="UP000254508"/>
    </source>
</evidence>
<dbReference type="KEGG" id="err:DVR09_16080"/>
<keyword evidence="2" id="KW-0614">Plasmid</keyword>
<proteinExistence type="predicted"/>
<accession>A0A345YJ70</accession>
<dbReference type="SUPFAM" id="SSF55874">
    <property type="entry name" value="ATPase domain of HSP90 chaperone/DNA topoisomerase II/histidine kinase"/>
    <property type="match status" value="1"/>
</dbReference>
<dbReference type="Pfam" id="PF13589">
    <property type="entry name" value="HATPase_c_3"/>
    <property type="match status" value="1"/>
</dbReference>
<evidence type="ECO:0000256" key="1">
    <source>
        <dbReference type="SAM" id="MobiDB-lite"/>
    </source>
</evidence>
<dbReference type="Proteomes" id="UP000254508">
    <property type="component" value="Plasmid unnamed"/>
</dbReference>
<dbReference type="AlphaFoldDB" id="A0A345YJ70"/>
<sequence length="703" mass="78632">MEYTPIRATVSAETITKVTRLFNGTVTDIVNELIQNSRRAGASLIKFTVEGIECGASRVTIADDGCGIDDPSRMLALGSSRWGEEVSESEDPAGMGVFSLAGKQVTIFSRHASQESAWYAEIDPDAWTGEKDIPLSETERDIGTTITFVLDKTNPGFVESQIHKAARFCPVLVELNGAEVPSEDFLEHAVYIEEWNGSRIGIFRGAWRTYEENVNFHGLTIATKLASIDERRHDSYYARLDIGSTPDLKLVLPARKEFVDNETLRDLRLSCERAIYRAIGEQEFHMLPFGHWERAKELGVDLPEAKAQLYPWVADTADHGNNPPLGNITEVTDEHVLVPNYDAWIDQPLDRALALPLLGKVLSADRRFEGYSWYDNMRRVTDLNFIVEGEVDGETKSFTVTTKVAAEGEEEPEAFPDRFEATAITAQVKVLDPKTDTTEFHNLETDVALDFDPWSCGDELDGARIAYRPNDALTPGVLSAMLKDAVFSPRDDGDGDSYETQSQYFETQALALAYELLVSEEAAIYSSFEDALRYNTPCIPDDKVLQIEVRKSVDYKFNLVDDDPAGYAARSAKALDLVTRMAGELSEDDEGDVIIPWAYITEESDDEDFDLDDESNKHNPLWTEIKAIAEGSNEAATDAPRREADFYGVWEDHPGYPSEDWQYEVANGDTRASYWDWVQSKVDADREERAEKAAERASDDQAA</sequence>
<evidence type="ECO:0008006" key="4">
    <source>
        <dbReference type="Google" id="ProtNLM"/>
    </source>
</evidence>
<keyword evidence="3" id="KW-1185">Reference proteome</keyword>
<dbReference type="InterPro" id="IPR036890">
    <property type="entry name" value="HATPase_C_sf"/>
</dbReference>
<dbReference type="Gene3D" id="3.30.565.10">
    <property type="entry name" value="Histidine kinase-like ATPase, C-terminal domain"/>
    <property type="match status" value="1"/>
</dbReference>
<dbReference type="OrthoDB" id="7395097at2"/>
<gene>
    <name evidence="2" type="ORF">DVR09_16080</name>
</gene>
<protein>
    <recommendedName>
        <fullName evidence="4">ATP-binding protein</fullName>
    </recommendedName>
</protein>
<dbReference type="RefSeq" id="WP_115418285.1">
    <property type="nucleotide sequence ID" value="NZ_CP031358.1"/>
</dbReference>
<geneLocation type="plasmid" evidence="2 3">
    <name>unnamed</name>
</geneLocation>
<reference evidence="2 3" key="1">
    <citation type="submission" date="2018-07" db="EMBL/GenBank/DDBJ databases">
        <title>Genome sequence of Erythrobacter strain YH-07, an antagonistic bacterium isolated from Yellow Sea.</title>
        <authorList>
            <person name="Tang T."/>
            <person name="Liu Q."/>
            <person name="Sun X."/>
        </authorList>
    </citation>
    <scope>NUCLEOTIDE SEQUENCE [LARGE SCALE GENOMIC DNA]</scope>
    <source>
        <strain evidence="2 3">YH-07</strain>
        <plasmid evidence="2 3">unnamed</plasmid>
    </source>
</reference>
<organism evidence="2 3">
    <name type="scientific">Erythrobacter aureus</name>
    <dbReference type="NCBI Taxonomy" id="2182384"/>
    <lineage>
        <taxon>Bacteria</taxon>
        <taxon>Pseudomonadati</taxon>
        <taxon>Pseudomonadota</taxon>
        <taxon>Alphaproteobacteria</taxon>
        <taxon>Sphingomonadales</taxon>
        <taxon>Erythrobacteraceae</taxon>
        <taxon>Erythrobacter/Porphyrobacter group</taxon>
        <taxon>Erythrobacter</taxon>
    </lineage>
</organism>